<feature type="domain" description="PAS" evidence="1">
    <location>
        <begin position="94"/>
        <end position="158"/>
    </location>
</feature>
<dbReference type="SMART" id="SM00267">
    <property type="entry name" value="GGDEF"/>
    <property type="match status" value="1"/>
</dbReference>
<dbReference type="PROSITE" id="PS50887">
    <property type="entry name" value="GGDEF"/>
    <property type="match status" value="1"/>
</dbReference>
<dbReference type="InterPro" id="IPR035965">
    <property type="entry name" value="PAS-like_dom_sf"/>
</dbReference>
<dbReference type="Gene3D" id="3.20.20.450">
    <property type="entry name" value="EAL domain"/>
    <property type="match status" value="1"/>
</dbReference>
<dbReference type="Gene3D" id="3.30.450.20">
    <property type="entry name" value="PAS domain"/>
    <property type="match status" value="4"/>
</dbReference>
<dbReference type="SMART" id="SM00091">
    <property type="entry name" value="PAS"/>
    <property type="match status" value="3"/>
</dbReference>
<feature type="domain" description="PAS" evidence="1">
    <location>
        <begin position="3"/>
        <end position="54"/>
    </location>
</feature>
<evidence type="ECO:0000259" key="3">
    <source>
        <dbReference type="PROSITE" id="PS50883"/>
    </source>
</evidence>
<dbReference type="Pfam" id="PF00990">
    <property type="entry name" value="GGDEF"/>
    <property type="match status" value="1"/>
</dbReference>
<evidence type="ECO:0000313" key="5">
    <source>
        <dbReference type="EMBL" id="MDQ0154753.1"/>
    </source>
</evidence>
<evidence type="ECO:0000259" key="2">
    <source>
        <dbReference type="PROSITE" id="PS50113"/>
    </source>
</evidence>
<dbReference type="InterPro" id="IPR000160">
    <property type="entry name" value="GGDEF_dom"/>
</dbReference>
<dbReference type="SUPFAM" id="SSF55073">
    <property type="entry name" value="Nucleotide cyclase"/>
    <property type="match status" value="1"/>
</dbReference>
<dbReference type="NCBIfam" id="TIGR00254">
    <property type="entry name" value="GGDEF"/>
    <property type="match status" value="1"/>
</dbReference>
<dbReference type="Pfam" id="PF00563">
    <property type="entry name" value="EAL"/>
    <property type="match status" value="1"/>
</dbReference>
<dbReference type="PANTHER" id="PTHR44757:SF2">
    <property type="entry name" value="BIOFILM ARCHITECTURE MAINTENANCE PROTEIN MBAA"/>
    <property type="match status" value="1"/>
</dbReference>
<organism evidence="5 6">
    <name type="scientific">Anoxybacillus andreesenii</name>
    <dbReference type="NCBI Taxonomy" id="1325932"/>
    <lineage>
        <taxon>Bacteria</taxon>
        <taxon>Bacillati</taxon>
        <taxon>Bacillota</taxon>
        <taxon>Bacilli</taxon>
        <taxon>Bacillales</taxon>
        <taxon>Anoxybacillaceae</taxon>
        <taxon>Anoxybacillus</taxon>
    </lineage>
</organism>
<dbReference type="InterPro" id="IPR013656">
    <property type="entry name" value="PAS_4"/>
</dbReference>
<dbReference type="PROSITE" id="PS50112">
    <property type="entry name" value="PAS"/>
    <property type="match status" value="2"/>
</dbReference>
<gene>
    <name evidence="5" type="ORF">J2S07_001057</name>
</gene>
<dbReference type="InterPro" id="IPR029787">
    <property type="entry name" value="Nucleotide_cyclase"/>
</dbReference>
<feature type="domain" description="EAL" evidence="3">
    <location>
        <begin position="645"/>
        <end position="899"/>
    </location>
</feature>
<evidence type="ECO:0000259" key="4">
    <source>
        <dbReference type="PROSITE" id="PS50887"/>
    </source>
</evidence>
<comment type="caution">
    <text evidence="5">The sequence shown here is derived from an EMBL/GenBank/DDBJ whole genome shotgun (WGS) entry which is preliminary data.</text>
</comment>
<sequence length="903" mass="104301">MNEQGSFFQLFDKLSDCLVVVDTAGTIIYLNAKTEGIFNVSGNDAIGRRIKEIIPANLSELPFEFQSQNIKIADKEYEVYIIRNMNEDRKISKETKSLSRALEDINVALDESTIIAITDRKGTITFVNQKFCELSKYTKEELIGQNHCILNSGFHPKEFFKEMWRTIGRGEIWKGEIQNKAKDGSLYWVDTTIVPFRNDNGKPYQYVSVRTDITERVQKELKQQEAMKIDFQDTIRNLQNGIFKMTMNPDGNFIYTMAEGKLLEEIGINTEYVSNLTPNDIFPEEIAELKNCHYKKAFEGMKVSYEVDLKGKHVFVDVSPIKQGEKVIEIVGSVQDISELRSTQRELIVQQLKYKSLFEHSQDYVISFDMDGHIIALNSMARELLISEDSHKFISSLVFEEYDEKWFDFLEAALKGHLQSFEMEIKHKVQEKMVFQVTFLPIILDQQVKGVISIGKDITEQKRIQKLNEFLAHHDELTKLPNRRKIEQELREALRLAEEKSQELAVLFIDLDRFKNINDTLGHFVGDRLLELVPSRLLDSIDRDKQFVARLGGDEFMILCPVIASRDEAIQIANRILENLAIPFYIEDNELHVSASIGISFYPTDGTNEVDLMKKADIALYRAKGEGRNIYKVYVEFMDEQNYHSFLLERDLRKAIANEEFVAYFQPRVDGRTGRITGAEALIRWMHPSLGLVSPGEFIPLAEETGLIIPLGKWMKKKVCEQLVIWRESGFPLLPISVNISSQRFLQKEFAEDVKELLTQFQLDGKWLELEITENSLMRNEEYVLQTLHELKEMGIKIFIDDFGTGYSSFHYLKKFRLDGIKIDRSFVQNISCESDNAGITVAMIQMAHHLRMDVIAEGVETEEELAFLLDQNCHYVQGFYFGKPCSIEEFEEKFMKKIIAKG</sequence>
<dbReference type="PROSITE" id="PS50113">
    <property type="entry name" value="PAC"/>
    <property type="match status" value="1"/>
</dbReference>
<dbReference type="InterPro" id="IPR001610">
    <property type="entry name" value="PAC"/>
</dbReference>
<dbReference type="InterPro" id="IPR052155">
    <property type="entry name" value="Biofilm_reg_signaling"/>
</dbReference>
<dbReference type="EMBL" id="JAUSTU010000004">
    <property type="protein sequence ID" value="MDQ0154753.1"/>
    <property type="molecule type" value="Genomic_DNA"/>
</dbReference>
<evidence type="ECO:0000259" key="1">
    <source>
        <dbReference type="PROSITE" id="PS50112"/>
    </source>
</evidence>
<dbReference type="InterPro" id="IPR001633">
    <property type="entry name" value="EAL_dom"/>
</dbReference>
<reference evidence="5 6" key="1">
    <citation type="submission" date="2023-07" db="EMBL/GenBank/DDBJ databases">
        <title>Genomic Encyclopedia of Type Strains, Phase IV (KMG-IV): sequencing the most valuable type-strain genomes for metagenomic binning, comparative biology and taxonomic classification.</title>
        <authorList>
            <person name="Goeker M."/>
        </authorList>
    </citation>
    <scope>NUCLEOTIDE SEQUENCE [LARGE SCALE GENOMIC DNA]</scope>
    <source>
        <strain evidence="5 6">DSM 23948</strain>
    </source>
</reference>
<dbReference type="Pfam" id="PF08448">
    <property type="entry name" value="PAS_4"/>
    <property type="match status" value="2"/>
</dbReference>
<dbReference type="RefSeq" id="WP_307149347.1">
    <property type="nucleotide sequence ID" value="NZ_JAUSTU010000004.1"/>
</dbReference>
<feature type="domain" description="PAC" evidence="2">
    <location>
        <begin position="173"/>
        <end position="225"/>
    </location>
</feature>
<dbReference type="SMART" id="SM00086">
    <property type="entry name" value="PAC"/>
    <property type="match status" value="3"/>
</dbReference>
<dbReference type="CDD" id="cd01949">
    <property type="entry name" value="GGDEF"/>
    <property type="match status" value="1"/>
</dbReference>
<keyword evidence="6" id="KW-1185">Reference proteome</keyword>
<dbReference type="InterPro" id="IPR000700">
    <property type="entry name" value="PAS-assoc_C"/>
</dbReference>
<dbReference type="SUPFAM" id="SSF141868">
    <property type="entry name" value="EAL domain-like"/>
    <property type="match status" value="1"/>
</dbReference>
<proteinExistence type="predicted"/>
<evidence type="ECO:0000313" key="6">
    <source>
        <dbReference type="Proteomes" id="UP001231362"/>
    </source>
</evidence>
<dbReference type="InterPro" id="IPR035919">
    <property type="entry name" value="EAL_sf"/>
</dbReference>
<dbReference type="PANTHER" id="PTHR44757">
    <property type="entry name" value="DIGUANYLATE CYCLASE DGCP"/>
    <property type="match status" value="1"/>
</dbReference>
<protein>
    <submittedName>
        <fullName evidence="5">Diguanylate cyclase (GGDEF)-like protein/PAS domain S-box-containing protein</fullName>
    </submittedName>
</protein>
<dbReference type="CDD" id="cd00130">
    <property type="entry name" value="PAS"/>
    <property type="match status" value="3"/>
</dbReference>
<dbReference type="Proteomes" id="UP001231362">
    <property type="component" value="Unassembled WGS sequence"/>
</dbReference>
<dbReference type="Gene3D" id="3.30.70.270">
    <property type="match status" value="1"/>
</dbReference>
<accession>A0ABT9V1B9</accession>
<dbReference type="InterPro" id="IPR000014">
    <property type="entry name" value="PAS"/>
</dbReference>
<dbReference type="InterPro" id="IPR043128">
    <property type="entry name" value="Rev_trsase/Diguanyl_cyclase"/>
</dbReference>
<dbReference type="CDD" id="cd01948">
    <property type="entry name" value="EAL"/>
    <property type="match status" value="1"/>
</dbReference>
<dbReference type="SMART" id="SM00052">
    <property type="entry name" value="EAL"/>
    <property type="match status" value="1"/>
</dbReference>
<dbReference type="NCBIfam" id="TIGR00229">
    <property type="entry name" value="sensory_box"/>
    <property type="match status" value="2"/>
</dbReference>
<dbReference type="SUPFAM" id="SSF55785">
    <property type="entry name" value="PYP-like sensor domain (PAS domain)"/>
    <property type="match status" value="4"/>
</dbReference>
<name>A0ABT9V1B9_9BACL</name>
<dbReference type="Pfam" id="PF13426">
    <property type="entry name" value="PAS_9"/>
    <property type="match status" value="1"/>
</dbReference>
<feature type="domain" description="GGDEF" evidence="4">
    <location>
        <begin position="502"/>
        <end position="636"/>
    </location>
</feature>
<dbReference type="PROSITE" id="PS50883">
    <property type="entry name" value="EAL"/>
    <property type="match status" value="1"/>
</dbReference>